<proteinExistence type="predicted"/>
<accession>A0A507CBI6</accession>
<dbReference type="STRING" id="1806994.A0A507CBI6"/>
<evidence type="ECO:0000256" key="1">
    <source>
        <dbReference type="ARBA" id="ARBA00022527"/>
    </source>
</evidence>
<keyword evidence="3 4" id="KW-0067">ATP-binding</keyword>
<dbReference type="EMBL" id="QEAO01000003">
    <property type="protein sequence ID" value="TPX36982.1"/>
    <property type="molecule type" value="Genomic_DNA"/>
</dbReference>
<keyword evidence="1" id="KW-0418">Kinase</keyword>
<dbReference type="PROSITE" id="PS50011">
    <property type="entry name" value="PROTEIN_KINASE_DOM"/>
    <property type="match status" value="1"/>
</dbReference>
<feature type="compositionally biased region" description="Basic residues" evidence="5">
    <location>
        <begin position="447"/>
        <end position="457"/>
    </location>
</feature>
<dbReference type="InterPro" id="IPR050117">
    <property type="entry name" value="MAPK"/>
</dbReference>
<dbReference type="PANTHER" id="PTHR24055">
    <property type="entry name" value="MITOGEN-ACTIVATED PROTEIN KINASE"/>
    <property type="match status" value="1"/>
</dbReference>
<reference evidence="7 8" key="1">
    <citation type="journal article" date="2019" name="Sci. Rep.">
        <title>Comparative genomics of chytrid fungi reveal insights into the obligate biotrophic and pathogenic lifestyle of Synchytrium endobioticum.</title>
        <authorList>
            <person name="van de Vossenberg B.T.L.H."/>
            <person name="Warris S."/>
            <person name="Nguyen H.D.T."/>
            <person name="van Gent-Pelzer M.P.E."/>
            <person name="Joly D.L."/>
            <person name="van de Geest H.C."/>
            <person name="Bonants P.J.M."/>
            <person name="Smith D.S."/>
            <person name="Levesque C.A."/>
            <person name="van der Lee T.A.J."/>
        </authorList>
    </citation>
    <scope>NUCLEOTIDE SEQUENCE [LARGE SCALE GENOMIC DNA]</scope>
    <source>
        <strain evidence="7 8">JEL517</strain>
    </source>
</reference>
<keyword evidence="8" id="KW-1185">Reference proteome</keyword>
<dbReference type="PROSITE" id="PS00107">
    <property type="entry name" value="PROTEIN_KINASE_ATP"/>
    <property type="match status" value="1"/>
</dbReference>
<dbReference type="Proteomes" id="UP000319731">
    <property type="component" value="Unassembled WGS sequence"/>
</dbReference>
<evidence type="ECO:0000256" key="2">
    <source>
        <dbReference type="ARBA" id="ARBA00022741"/>
    </source>
</evidence>
<evidence type="ECO:0000313" key="7">
    <source>
        <dbReference type="EMBL" id="TPX36982.1"/>
    </source>
</evidence>
<sequence length="753" mass="83761">MDRYNAIKELGDGSFGSVLLGINKETNEKVAIKKMKQKYATWDECLELRELKSLKQLRNHGNIVNLLEVFRDEHKYLHFVFEYMDSNLYQWLKSRNGKLLPESDAKRISFQVLMGLEHMHKNGYFHRDMKPENLLMKDDNVKIADFGLAREIRSRPPYTEYVSTRWYYSFETFVALPTVSELRQNNNRYRAPEVLLRSTAYSSPIDIWALGTIIAEVFTLKPLLPGNTEMDQIFKMCSLLGSPKSDDDSVAVSAPDYLRLTSPNKNVGGLVGGFTSSIRRDAICGGGPWPEGIRLAATMAFKFPKSPAVPLANICPNVPTPALALIASMLLYDPHKRPTAYQALQSPWLADMYQEALQQQAAVRATEKPQQPTAATTTSGRPSQTTNAEHLPRLDGPRRVPIDSGKELSDRRPPQNEEVKALPSVFQSSSPIRKTSAGSRHPSAKPTSRKSSPRHHAYPPPHPGRRRSGEFDLMGIELAGGGQGGLPKKYRRGLNEHEDLESVMPVVQQQQPSSQFPVSSNTHQVSNISHTKPDARRSPSPEYDIDKLIDEIDDAVASPHDKASGRTSPTKPSFMASIPTQYASRYSHHDFMTRNNSTIPPITRGNNPKSDNGTIPPYGLIGSRTKKSIPSLQGSGSLGSINGLIDQYDHHSAQASPMRAPYQDLGLSLTVRGFPPSQSFKYTNPVSHINYNNNNMNGGGGLLPQATYKTSYHHQQQQPQRKGYDPLLAAAGVSTRGADSFTRSLTQPVRVRR</sequence>
<feature type="binding site" evidence="4">
    <location>
        <position position="34"/>
    </location>
    <ligand>
        <name>ATP</name>
        <dbReference type="ChEBI" id="CHEBI:30616"/>
    </ligand>
</feature>
<dbReference type="AlphaFoldDB" id="A0A507CBI6"/>
<evidence type="ECO:0000256" key="4">
    <source>
        <dbReference type="PROSITE-ProRule" id="PRU10141"/>
    </source>
</evidence>
<evidence type="ECO:0000256" key="3">
    <source>
        <dbReference type="ARBA" id="ARBA00022840"/>
    </source>
</evidence>
<feature type="compositionally biased region" description="Basic and acidic residues" evidence="5">
    <location>
        <begin position="390"/>
        <end position="420"/>
    </location>
</feature>
<feature type="region of interest" description="Disordered" evidence="5">
    <location>
        <begin position="360"/>
        <end position="469"/>
    </location>
</feature>
<dbReference type="OrthoDB" id="2158884at2759"/>
<feature type="compositionally biased region" description="Basic and acidic residues" evidence="5">
    <location>
        <begin position="531"/>
        <end position="542"/>
    </location>
</feature>
<dbReference type="RefSeq" id="XP_031027053.1">
    <property type="nucleotide sequence ID" value="XM_031166815.1"/>
</dbReference>
<dbReference type="InterPro" id="IPR011009">
    <property type="entry name" value="Kinase-like_dom_sf"/>
</dbReference>
<organism evidence="7 8">
    <name type="scientific">Synchytrium microbalum</name>
    <dbReference type="NCBI Taxonomy" id="1806994"/>
    <lineage>
        <taxon>Eukaryota</taxon>
        <taxon>Fungi</taxon>
        <taxon>Fungi incertae sedis</taxon>
        <taxon>Chytridiomycota</taxon>
        <taxon>Chytridiomycota incertae sedis</taxon>
        <taxon>Chytridiomycetes</taxon>
        <taxon>Synchytriales</taxon>
        <taxon>Synchytriaceae</taxon>
        <taxon>Synchytrium</taxon>
    </lineage>
</organism>
<name>A0A507CBI6_9FUNG</name>
<feature type="domain" description="Protein kinase" evidence="6">
    <location>
        <begin position="4"/>
        <end position="349"/>
    </location>
</feature>
<gene>
    <name evidence="7" type="ORF">SmJEL517_g00887</name>
</gene>
<feature type="compositionally biased region" description="Polar residues" evidence="5">
    <location>
        <begin position="368"/>
        <end position="388"/>
    </location>
</feature>
<evidence type="ECO:0000313" key="8">
    <source>
        <dbReference type="Proteomes" id="UP000319731"/>
    </source>
</evidence>
<dbReference type="SMART" id="SM00220">
    <property type="entry name" value="S_TKc"/>
    <property type="match status" value="1"/>
</dbReference>
<feature type="region of interest" description="Disordered" evidence="5">
    <location>
        <begin position="510"/>
        <end position="542"/>
    </location>
</feature>
<evidence type="ECO:0000259" key="6">
    <source>
        <dbReference type="PROSITE" id="PS50011"/>
    </source>
</evidence>
<feature type="compositionally biased region" description="Low complexity" evidence="5">
    <location>
        <begin position="510"/>
        <end position="520"/>
    </location>
</feature>
<dbReference type="Pfam" id="PF00069">
    <property type="entry name" value="Pkinase"/>
    <property type="match status" value="2"/>
</dbReference>
<protein>
    <recommendedName>
        <fullName evidence="6">Protein kinase domain-containing protein</fullName>
    </recommendedName>
</protein>
<dbReference type="Gene3D" id="1.10.510.10">
    <property type="entry name" value="Transferase(Phosphotransferase) domain 1"/>
    <property type="match status" value="3"/>
</dbReference>
<dbReference type="PROSITE" id="PS00108">
    <property type="entry name" value="PROTEIN_KINASE_ST"/>
    <property type="match status" value="1"/>
</dbReference>
<dbReference type="CDD" id="cd07830">
    <property type="entry name" value="STKc_MAK_like"/>
    <property type="match status" value="1"/>
</dbReference>
<dbReference type="Gene3D" id="3.30.200.20">
    <property type="entry name" value="Phosphorylase Kinase, domain 1"/>
    <property type="match status" value="1"/>
</dbReference>
<evidence type="ECO:0000256" key="5">
    <source>
        <dbReference type="SAM" id="MobiDB-lite"/>
    </source>
</evidence>
<dbReference type="InterPro" id="IPR000719">
    <property type="entry name" value="Prot_kinase_dom"/>
</dbReference>
<dbReference type="InterPro" id="IPR008271">
    <property type="entry name" value="Ser/Thr_kinase_AS"/>
</dbReference>
<dbReference type="FunFam" id="3.30.200.20:FF:000545">
    <property type="entry name" value="CMGC family protein kinase"/>
    <property type="match status" value="1"/>
</dbReference>
<dbReference type="GeneID" id="42002112"/>
<feature type="region of interest" description="Disordered" evidence="5">
    <location>
        <begin position="556"/>
        <end position="575"/>
    </location>
</feature>
<dbReference type="GO" id="GO:0004674">
    <property type="term" value="F:protein serine/threonine kinase activity"/>
    <property type="evidence" value="ECO:0007669"/>
    <property type="project" value="UniProtKB-KW"/>
</dbReference>
<feature type="compositionally biased region" description="Polar residues" evidence="5">
    <location>
        <begin position="521"/>
        <end position="530"/>
    </location>
</feature>
<dbReference type="InterPro" id="IPR017441">
    <property type="entry name" value="Protein_kinase_ATP_BS"/>
</dbReference>
<keyword evidence="2 4" id="KW-0547">Nucleotide-binding</keyword>
<dbReference type="SUPFAM" id="SSF56112">
    <property type="entry name" value="Protein kinase-like (PK-like)"/>
    <property type="match status" value="1"/>
</dbReference>
<comment type="caution">
    <text evidence="7">The sequence shown here is derived from an EMBL/GenBank/DDBJ whole genome shotgun (WGS) entry which is preliminary data.</text>
</comment>
<dbReference type="GO" id="GO:0005524">
    <property type="term" value="F:ATP binding"/>
    <property type="evidence" value="ECO:0007669"/>
    <property type="project" value="UniProtKB-UniRule"/>
</dbReference>
<keyword evidence="1" id="KW-0808">Transferase</keyword>
<feature type="region of interest" description="Disordered" evidence="5">
    <location>
        <begin position="592"/>
        <end position="614"/>
    </location>
</feature>
<feature type="compositionally biased region" description="Polar residues" evidence="5">
    <location>
        <begin position="425"/>
        <end position="438"/>
    </location>
</feature>
<keyword evidence="1" id="KW-0723">Serine/threonine-protein kinase</keyword>
<feature type="compositionally biased region" description="Polar residues" evidence="5">
    <location>
        <begin position="593"/>
        <end position="613"/>
    </location>
</feature>